<protein>
    <submittedName>
        <fullName evidence="2">Uncharacterized protein</fullName>
    </submittedName>
</protein>
<dbReference type="EMBL" id="NHYD01003953">
    <property type="protein sequence ID" value="PPQ68632.1"/>
    <property type="molecule type" value="Genomic_DNA"/>
</dbReference>
<feature type="compositionally biased region" description="Basic and acidic residues" evidence="1">
    <location>
        <begin position="62"/>
        <end position="71"/>
    </location>
</feature>
<dbReference type="AlphaFoldDB" id="A0A409VQS9"/>
<organism evidence="2 3">
    <name type="scientific">Psilocybe cyanescens</name>
    <dbReference type="NCBI Taxonomy" id="93625"/>
    <lineage>
        <taxon>Eukaryota</taxon>
        <taxon>Fungi</taxon>
        <taxon>Dikarya</taxon>
        <taxon>Basidiomycota</taxon>
        <taxon>Agaricomycotina</taxon>
        <taxon>Agaricomycetes</taxon>
        <taxon>Agaricomycetidae</taxon>
        <taxon>Agaricales</taxon>
        <taxon>Agaricineae</taxon>
        <taxon>Strophariaceae</taxon>
        <taxon>Psilocybe</taxon>
    </lineage>
</organism>
<reference evidence="2 3" key="1">
    <citation type="journal article" date="2018" name="Evol. Lett.">
        <title>Horizontal gene cluster transfer increased hallucinogenic mushroom diversity.</title>
        <authorList>
            <person name="Reynolds H.T."/>
            <person name="Vijayakumar V."/>
            <person name="Gluck-Thaler E."/>
            <person name="Korotkin H.B."/>
            <person name="Matheny P.B."/>
            <person name="Slot J.C."/>
        </authorList>
    </citation>
    <scope>NUCLEOTIDE SEQUENCE [LARGE SCALE GENOMIC DNA]</scope>
    <source>
        <strain evidence="2 3">2631</strain>
    </source>
</reference>
<evidence type="ECO:0000256" key="1">
    <source>
        <dbReference type="SAM" id="MobiDB-lite"/>
    </source>
</evidence>
<keyword evidence="3" id="KW-1185">Reference proteome</keyword>
<evidence type="ECO:0000313" key="2">
    <source>
        <dbReference type="EMBL" id="PPQ68632.1"/>
    </source>
</evidence>
<feature type="region of interest" description="Disordered" evidence="1">
    <location>
        <begin position="1"/>
        <end position="71"/>
    </location>
</feature>
<feature type="compositionally biased region" description="Polar residues" evidence="1">
    <location>
        <begin position="1"/>
        <end position="19"/>
    </location>
</feature>
<dbReference type="InParanoid" id="A0A409VQS9"/>
<name>A0A409VQS9_PSICY</name>
<accession>A0A409VQS9</accession>
<gene>
    <name evidence="2" type="ORF">CVT25_005542</name>
</gene>
<dbReference type="Proteomes" id="UP000283269">
    <property type="component" value="Unassembled WGS sequence"/>
</dbReference>
<feature type="compositionally biased region" description="Basic and acidic residues" evidence="1">
    <location>
        <begin position="43"/>
        <end position="54"/>
    </location>
</feature>
<evidence type="ECO:0000313" key="3">
    <source>
        <dbReference type="Proteomes" id="UP000283269"/>
    </source>
</evidence>
<comment type="caution">
    <text evidence="2">The sequence shown here is derived from an EMBL/GenBank/DDBJ whole genome shotgun (WGS) entry which is preliminary data.</text>
</comment>
<sequence length="173" mass="18076">MTRTIHGSSPDNLGSTTSRGETDNEMDVSYVYDIGDGNADGLDMTRDDDGRNDVEGDIDGLDEVKGDIDGLDEVKGDADGLDEVVGDIDGLDEVIGDADGLDEAIGDADGLDEVIGDAEGLDVDGDAEAEPEADGLSLGPGRLMMDDMSRLKERPLELLGGDSVMTRGRMPGL</sequence>
<proteinExistence type="predicted"/>